<dbReference type="GO" id="GO:0000976">
    <property type="term" value="F:transcription cis-regulatory region binding"/>
    <property type="evidence" value="ECO:0007669"/>
    <property type="project" value="TreeGrafter"/>
</dbReference>
<keyword evidence="1" id="KW-0805">Transcription regulation</keyword>
<dbReference type="Gene3D" id="1.10.10.60">
    <property type="entry name" value="Homeodomain-like"/>
    <property type="match status" value="1"/>
</dbReference>
<dbReference type="PROSITE" id="PS50977">
    <property type="entry name" value="HTH_TETR_2"/>
    <property type="match status" value="1"/>
</dbReference>
<protein>
    <submittedName>
        <fullName evidence="6">Transcriptional regulator, TetR family protein</fullName>
    </submittedName>
</protein>
<keyword evidence="7" id="KW-1185">Reference proteome</keyword>
<feature type="domain" description="HTH tetR-type" evidence="5">
    <location>
        <begin position="2"/>
        <end position="62"/>
    </location>
</feature>
<comment type="caution">
    <text evidence="6">The sequence shown here is derived from an EMBL/GenBank/DDBJ whole genome shotgun (WGS) entry which is preliminary data.</text>
</comment>
<dbReference type="Proteomes" id="UP000005801">
    <property type="component" value="Unassembled WGS sequence"/>
</dbReference>
<gene>
    <name evidence="6" type="ORF">PPSIR1_32188</name>
</gene>
<dbReference type="SUPFAM" id="SSF46689">
    <property type="entry name" value="Homeodomain-like"/>
    <property type="match status" value="1"/>
</dbReference>
<dbReference type="Gene3D" id="1.10.357.10">
    <property type="entry name" value="Tetracycline Repressor, domain 2"/>
    <property type="match status" value="1"/>
</dbReference>
<dbReference type="Pfam" id="PF00440">
    <property type="entry name" value="TetR_N"/>
    <property type="match status" value="1"/>
</dbReference>
<dbReference type="GO" id="GO:0003700">
    <property type="term" value="F:DNA-binding transcription factor activity"/>
    <property type="evidence" value="ECO:0007669"/>
    <property type="project" value="TreeGrafter"/>
</dbReference>
<dbReference type="PANTHER" id="PTHR30055:SF234">
    <property type="entry name" value="HTH-TYPE TRANSCRIPTIONAL REGULATOR BETI"/>
    <property type="match status" value="1"/>
</dbReference>
<sequence length="206" mass="23291">MAKTAEELLRVATGLFAQRGYDGTSVRDICKAAGANVNAVSYHFGGKQALYAQILGRLGDQRMEGARRILGDPPQDSRDFATRMLLHAEETLATYLREPELLIIMMAEFSQGFPRVDESALASFYEQHQVLIDFLNAARRRKLLRKGVDPDIVAGALQERLTYQVLYAGRIQAMYGQSVLEPDYRRHWVRQTVELLLFGAARERLD</sequence>
<dbReference type="SUPFAM" id="SSF48498">
    <property type="entry name" value="Tetracyclin repressor-like, C-terminal domain"/>
    <property type="match status" value="1"/>
</dbReference>
<dbReference type="InterPro" id="IPR036271">
    <property type="entry name" value="Tet_transcr_reg_TetR-rel_C_sf"/>
</dbReference>
<evidence type="ECO:0000259" key="5">
    <source>
        <dbReference type="PROSITE" id="PS50977"/>
    </source>
</evidence>
<proteinExistence type="predicted"/>
<dbReference type="InterPro" id="IPR001647">
    <property type="entry name" value="HTH_TetR"/>
</dbReference>
<evidence type="ECO:0000256" key="2">
    <source>
        <dbReference type="ARBA" id="ARBA00023125"/>
    </source>
</evidence>
<evidence type="ECO:0000313" key="6">
    <source>
        <dbReference type="EMBL" id="EDM79855.1"/>
    </source>
</evidence>
<dbReference type="eggNOG" id="COG1309">
    <property type="taxonomic scope" value="Bacteria"/>
</dbReference>
<evidence type="ECO:0000313" key="7">
    <source>
        <dbReference type="Proteomes" id="UP000005801"/>
    </source>
</evidence>
<reference evidence="6 7" key="1">
    <citation type="submission" date="2007-06" db="EMBL/GenBank/DDBJ databases">
        <authorList>
            <person name="Shimkets L."/>
            <person name="Ferriera S."/>
            <person name="Johnson J."/>
            <person name="Kravitz S."/>
            <person name="Beeson K."/>
            <person name="Sutton G."/>
            <person name="Rogers Y.-H."/>
            <person name="Friedman R."/>
            <person name="Frazier M."/>
            <person name="Venter J.C."/>
        </authorList>
    </citation>
    <scope>NUCLEOTIDE SEQUENCE [LARGE SCALE GENOMIC DNA]</scope>
    <source>
        <strain evidence="6 7">SIR-1</strain>
    </source>
</reference>
<dbReference type="PRINTS" id="PR00455">
    <property type="entry name" value="HTHTETR"/>
</dbReference>
<dbReference type="InterPro" id="IPR009057">
    <property type="entry name" value="Homeodomain-like_sf"/>
</dbReference>
<dbReference type="EMBL" id="ABCS01000016">
    <property type="protein sequence ID" value="EDM79855.1"/>
    <property type="molecule type" value="Genomic_DNA"/>
</dbReference>
<evidence type="ECO:0000256" key="4">
    <source>
        <dbReference type="PROSITE-ProRule" id="PRU00335"/>
    </source>
</evidence>
<evidence type="ECO:0000256" key="1">
    <source>
        <dbReference type="ARBA" id="ARBA00023015"/>
    </source>
</evidence>
<feature type="DNA-binding region" description="H-T-H motif" evidence="4">
    <location>
        <begin position="25"/>
        <end position="44"/>
    </location>
</feature>
<name>A6G305_9BACT</name>
<dbReference type="InterPro" id="IPR050109">
    <property type="entry name" value="HTH-type_TetR-like_transc_reg"/>
</dbReference>
<dbReference type="AlphaFoldDB" id="A6G305"/>
<keyword evidence="3" id="KW-0804">Transcription</keyword>
<keyword evidence="2 4" id="KW-0238">DNA-binding</keyword>
<evidence type="ECO:0000256" key="3">
    <source>
        <dbReference type="ARBA" id="ARBA00023163"/>
    </source>
</evidence>
<dbReference type="PANTHER" id="PTHR30055">
    <property type="entry name" value="HTH-TYPE TRANSCRIPTIONAL REGULATOR RUTR"/>
    <property type="match status" value="1"/>
</dbReference>
<dbReference type="RefSeq" id="WP_006971104.1">
    <property type="nucleotide sequence ID" value="NZ_ABCS01000016.1"/>
</dbReference>
<dbReference type="STRING" id="391625.PPSIR1_32188"/>
<organism evidence="6 7">
    <name type="scientific">Plesiocystis pacifica SIR-1</name>
    <dbReference type="NCBI Taxonomy" id="391625"/>
    <lineage>
        <taxon>Bacteria</taxon>
        <taxon>Pseudomonadati</taxon>
        <taxon>Myxococcota</taxon>
        <taxon>Polyangia</taxon>
        <taxon>Nannocystales</taxon>
        <taxon>Nannocystaceae</taxon>
        <taxon>Plesiocystis</taxon>
    </lineage>
</organism>
<accession>A6G305</accession>